<organism evidence="3 4">
    <name type="scientific">Sarocladium strictum</name>
    <name type="common">Black bundle disease fungus</name>
    <name type="synonym">Acremonium strictum</name>
    <dbReference type="NCBI Taxonomy" id="5046"/>
    <lineage>
        <taxon>Eukaryota</taxon>
        <taxon>Fungi</taxon>
        <taxon>Dikarya</taxon>
        <taxon>Ascomycota</taxon>
        <taxon>Pezizomycotina</taxon>
        <taxon>Sordariomycetes</taxon>
        <taxon>Hypocreomycetidae</taxon>
        <taxon>Hypocreales</taxon>
        <taxon>Sarocladiaceae</taxon>
        <taxon>Sarocladium</taxon>
    </lineage>
</organism>
<comment type="caution">
    <text evidence="3">The sequence shown here is derived from an EMBL/GenBank/DDBJ whole genome shotgun (WGS) entry which is preliminary data.</text>
</comment>
<dbReference type="PANTHER" id="PTHR42041:SF1">
    <property type="entry name" value="DNA ENDONUCLEASE ACTIVATOR CTP1 C-TERMINAL DOMAIN-CONTAINING PROTEIN"/>
    <property type="match status" value="1"/>
</dbReference>
<feature type="coiled-coil region" evidence="1">
    <location>
        <begin position="287"/>
        <end position="314"/>
    </location>
</feature>
<accession>A0AA39GLW7</accession>
<dbReference type="EMBL" id="JAPDFR010000002">
    <property type="protein sequence ID" value="KAK0389800.1"/>
    <property type="molecule type" value="Genomic_DNA"/>
</dbReference>
<feature type="region of interest" description="Disordered" evidence="2">
    <location>
        <begin position="497"/>
        <end position="664"/>
    </location>
</feature>
<dbReference type="PANTHER" id="PTHR42041">
    <property type="entry name" value="DNA ENDONUCLEASE ACTIVATOR CTP1 C-TERMINAL DOMAIN-CONTAINING PROTEIN"/>
    <property type="match status" value="1"/>
</dbReference>
<evidence type="ECO:0000256" key="2">
    <source>
        <dbReference type="SAM" id="MobiDB-lite"/>
    </source>
</evidence>
<feature type="region of interest" description="Disordered" evidence="2">
    <location>
        <begin position="236"/>
        <end position="265"/>
    </location>
</feature>
<gene>
    <name evidence="3" type="ORF">NLU13_3373</name>
</gene>
<feature type="compositionally biased region" description="Basic and acidic residues" evidence="2">
    <location>
        <begin position="526"/>
        <end position="535"/>
    </location>
</feature>
<keyword evidence="1" id="KW-0175">Coiled coil</keyword>
<keyword evidence="4" id="KW-1185">Reference proteome</keyword>
<evidence type="ECO:0000256" key="1">
    <source>
        <dbReference type="SAM" id="Coils"/>
    </source>
</evidence>
<feature type="compositionally biased region" description="Basic residues" evidence="2">
    <location>
        <begin position="252"/>
        <end position="261"/>
    </location>
</feature>
<feature type="compositionally biased region" description="Basic and acidic residues" evidence="2">
    <location>
        <begin position="643"/>
        <end position="652"/>
    </location>
</feature>
<feature type="coiled-coil region" evidence="1">
    <location>
        <begin position="70"/>
        <end position="104"/>
    </location>
</feature>
<sequence>MDFDSSLPGSPTGGPLQAVTPDRVNQQREFATSHSTPRDSSVYEKINQFNNMSVLMQSKNLERKTADAALKRAMVGREEAEAEARRYREEVRTLRKAVEEGKERERRVGERLETVMENYGRAKETHAHTQALWEKEIRRARKENFKTQSTTVKLQEELKSCRAKVKAVQDALESEKERSRVREQEAFTARYQIVGVQEQLEQALERIKIVEQERDAFKTAAQNEEVARIAAEGRIPLPRNEDPEDEFASPKKPAKAKRKSGLRMAQNSRVSLSAVEILSSEASELEIEDLQFQVQAERQRAERAQEMVEFLQAECQMHCCPCSREKPQTSVSPQKPEFEEEQYRDSVIVHDAPADSMQVDVEEVESAHDEEVSRSQRHIPRGSPMVEEMEPDLLMPRSRKEPRRSTIFCPKEGIFRTVSEQEAEALQVHLQEMEETQADEYDMQAEELEADVEPDYEPEPEARFYARTPSVEPPAFALLAQQRTSLLSLLDAPSGETYSAPLPTIPSIPTMPDTEDEPITPAEQYDQDRHHQHDYQDEDEDDLEPIKRPHTSTATYSVTTTTTTVPVRDETRQLSSSFGDKLRTPSSSSNASFDLNNPALTPTMTREQALAKIRERRGRARSVEKKTATATTNNSVGVAHKKTSADRVDRRTASGLARKPSKGR</sequence>
<feature type="compositionally biased region" description="Low complexity" evidence="2">
    <location>
        <begin position="551"/>
        <end position="565"/>
    </location>
</feature>
<protein>
    <submittedName>
        <fullName evidence="3">Uncharacterized protein</fullName>
    </submittedName>
</protein>
<reference evidence="3" key="1">
    <citation type="submission" date="2022-10" db="EMBL/GenBank/DDBJ databases">
        <title>Determination and structural analysis of whole genome sequence of Sarocladium strictum F4-1.</title>
        <authorList>
            <person name="Hu L."/>
            <person name="Jiang Y."/>
        </authorList>
    </citation>
    <scope>NUCLEOTIDE SEQUENCE</scope>
    <source>
        <strain evidence="3">F4-1</strain>
    </source>
</reference>
<evidence type="ECO:0000313" key="3">
    <source>
        <dbReference type="EMBL" id="KAK0389800.1"/>
    </source>
</evidence>
<feature type="compositionally biased region" description="Polar residues" evidence="2">
    <location>
        <begin position="23"/>
        <end position="39"/>
    </location>
</feature>
<name>A0AA39GLW7_SARSR</name>
<feature type="coiled-coil region" evidence="1">
    <location>
        <begin position="416"/>
        <end position="451"/>
    </location>
</feature>
<feature type="region of interest" description="Disordered" evidence="2">
    <location>
        <begin position="1"/>
        <end position="43"/>
    </location>
</feature>
<evidence type="ECO:0000313" key="4">
    <source>
        <dbReference type="Proteomes" id="UP001175261"/>
    </source>
</evidence>
<dbReference type="Proteomes" id="UP001175261">
    <property type="component" value="Unassembled WGS sequence"/>
</dbReference>
<dbReference type="AlphaFoldDB" id="A0AA39GLW7"/>
<feature type="compositionally biased region" description="Polar residues" evidence="2">
    <location>
        <begin position="573"/>
        <end position="606"/>
    </location>
</feature>
<feature type="coiled-coil region" evidence="1">
    <location>
        <begin position="158"/>
        <end position="220"/>
    </location>
</feature>
<proteinExistence type="predicted"/>